<keyword evidence="4" id="KW-1185">Reference proteome</keyword>
<gene>
    <name evidence="3" type="primary">Necator_chrV.g20675</name>
    <name evidence="3" type="ORF">RB195_015882</name>
</gene>
<dbReference type="SUPFAM" id="SSF53098">
    <property type="entry name" value="Ribonuclease H-like"/>
    <property type="match status" value="1"/>
</dbReference>
<feature type="region of interest" description="Disordered" evidence="1">
    <location>
        <begin position="1"/>
        <end position="25"/>
    </location>
</feature>
<sequence length="940" mass="107697">MASSSAQQLSAGPAHSKAGGEVCPIYSRPGQGTSGDRIQLVVNWYRLNCRLEGRKVHLYEVGIQKLERPRRRGKPPKRGVVKSRDRVRLVFWQCMRDYEDVFGPYIETIFDDFEKAFSLNYWQLNAERCTFNVKCQDDDRSSDLSDFEVSIKYLSDFIFKVDSDDIRQSSYSTLLTKCLFTQRARYAPPSRDPVMAFINRWDVCYGSIYYIPRQEGDPKVIVGPGVRAWLGVYASVKTLQNSSPALAFGLVNRLFYELKMDIITFYCEVLEELNLLGKKRETWRNTLKGMGMNEIQRTRMTDRLKGVRLKTDRFLIRDRDGSYRFGERHLIFEEVAGFTARNYRMPGGGTTMDHIYYCLSSTLEFPQLPLCKVRAGPKIFLLPMEVLFIHEKPQRYTKMMGNFMRTKFIKGVCRSPSVHKRLTDQLFDMMEFDSRNVNFVHNFMFDIAPEMIGCNGLVLNAPTVIDKARKIFERNSVPMTEQRAIKRKELNEPPDGELHCVIIIMAREAGIGSDVECRNVCDRDSVILFFNDLMEKCRERGLNVASQPLIQIFESTTADKFEERVESARNCFLALQNGSQRKILLLLIINDRTDTHDHLEGNYGLIKAVCDNKYGIASQVVDASTVSNAIAAKKKTVYYNIALKINAKLGGVNQAVVLDVQSGTAEVSSKDAVMFVGIDVTHPTSDSGIDISIACMVASFDLAATRYANEIVAQMKPGETVERFQGQFIRLMTKFRERTGVWPRHIVLFRDGVSDSEMLRTTFLELKCIRDSWKRITVGDADLEPTYTYIVLQKRHLTRFYQPAKDEQGKETYVNVPSGTVVDNTVVSPKFFDFYLASQFGAIGTTRPAHYTVVVDEWGLSADQIYEMCYRLCFLYARCRIPVSLPCPVYYAHIVCEKAKEVYKALCRNHEFDTVEDALKKIRIEERLSVHQEYPGMHFV</sequence>
<dbReference type="InterPro" id="IPR012337">
    <property type="entry name" value="RNaseH-like_sf"/>
</dbReference>
<protein>
    <recommendedName>
        <fullName evidence="2">Piwi domain-containing protein</fullName>
    </recommendedName>
</protein>
<proteinExistence type="predicted"/>
<reference evidence="3 4" key="1">
    <citation type="submission" date="2023-08" db="EMBL/GenBank/DDBJ databases">
        <title>A Necator americanus chromosomal reference genome.</title>
        <authorList>
            <person name="Ilik V."/>
            <person name="Petrzelkova K.J."/>
            <person name="Pardy F."/>
            <person name="Fuh T."/>
            <person name="Niatou-Singa F.S."/>
            <person name="Gouil Q."/>
            <person name="Baker L."/>
            <person name="Ritchie M.E."/>
            <person name="Jex A.R."/>
            <person name="Gazzola D."/>
            <person name="Li H."/>
            <person name="Toshio Fujiwara R."/>
            <person name="Zhan B."/>
            <person name="Aroian R.V."/>
            <person name="Pafco B."/>
            <person name="Schwarz E.M."/>
        </authorList>
    </citation>
    <scope>NUCLEOTIDE SEQUENCE [LARGE SCALE GENOMIC DNA]</scope>
    <source>
        <strain evidence="3 4">Aroian</strain>
        <tissue evidence="3">Whole animal</tissue>
    </source>
</reference>
<dbReference type="EMBL" id="JAVFWL010000005">
    <property type="protein sequence ID" value="KAK6758332.1"/>
    <property type="molecule type" value="Genomic_DNA"/>
</dbReference>
<dbReference type="Pfam" id="PF02171">
    <property type="entry name" value="Piwi"/>
    <property type="match status" value="1"/>
</dbReference>
<evidence type="ECO:0000313" key="3">
    <source>
        <dbReference type="EMBL" id="KAK6758332.1"/>
    </source>
</evidence>
<dbReference type="SMART" id="SM00950">
    <property type="entry name" value="Piwi"/>
    <property type="match status" value="1"/>
</dbReference>
<evidence type="ECO:0000313" key="4">
    <source>
        <dbReference type="Proteomes" id="UP001303046"/>
    </source>
</evidence>
<dbReference type="Gene3D" id="3.40.50.2300">
    <property type="match status" value="1"/>
</dbReference>
<accession>A0ABR1E6K8</accession>
<feature type="domain" description="Piwi" evidence="2">
    <location>
        <begin position="584"/>
        <end position="904"/>
    </location>
</feature>
<dbReference type="InterPro" id="IPR036397">
    <property type="entry name" value="RNaseH_sf"/>
</dbReference>
<evidence type="ECO:0000259" key="2">
    <source>
        <dbReference type="PROSITE" id="PS50822"/>
    </source>
</evidence>
<organism evidence="3 4">
    <name type="scientific">Necator americanus</name>
    <name type="common">Human hookworm</name>
    <dbReference type="NCBI Taxonomy" id="51031"/>
    <lineage>
        <taxon>Eukaryota</taxon>
        <taxon>Metazoa</taxon>
        <taxon>Ecdysozoa</taxon>
        <taxon>Nematoda</taxon>
        <taxon>Chromadorea</taxon>
        <taxon>Rhabditida</taxon>
        <taxon>Rhabditina</taxon>
        <taxon>Rhabditomorpha</taxon>
        <taxon>Strongyloidea</taxon>
        <taxon>Ancylostomatidae</taxon>
        <taxon>Bunostominae</taxon>
        <taxon>Necator</taxon>
    </lineage>
</organism>
<comment type="caution">
    <text evidence="3">The sequence shown here is derived from an EMBL/GenBank/DDBJ whole genome shotgun (WGS) entry which is preliminary data.</text>
</comment>
<dbReference type="InterPro" id="IPR003165">
    <property type="entry name" value="Piwi"/>
</dbReference>
<dbReference type="Proteomes" id="UP001303046">
    <property type="component" value="Unassembled WGS sequence"/>
</dbReference>
<dbReference type="SUPFAM" id="SSF101690">
    <property type="entry name" value="PAZ domain"/>
    <property type="match status" value="1"/>
</dbReference>
<dbReference type="PANTHER" id="PTHR22891">
    <property type="entry name" value="EUKARYOTIC TRANSLATION INITIATION FACTOR 2C"/>
    <property type="match status" value="1"/>
</dbReference>
<dbReference type="InterPro" id="IPR036085">
    <property type="entry name" value="PAZ_dom_sf"/>
</dbReference>
<dbReference type="Gene3D" id="3.30.420.10">
    <property type="entry name" value="Ribonuclease H-like superfamily/Ribonuclease H"/>
    <property type="match status" value="1"/>
</dbReference>
<dbReference type="PROSITE" id="PS50822">
    <property type="entry name" value="PIWI"/>
    <property type="match status" value="1"/>
</dbReference>
<feature type="compositionally biased region" description="Polar residues" evidence="1">
    <location>
        <begin position="1"/>
        <end position="10"/>
    </location>
</feature>
<evidence type="ECO:0000256" key="1">
    <source>
        <dbReference type="SAM" id="MobiDB-lite"/>
    </source>
</evidence>
<name>A0ABR1E6K8_NECAM</name>